<name>A0ABM7Q8X5_9GAMM</name>
<sequence>MRIDIVLAWPHRCEAWAVDVPEGATLGDALVQAGLDAEALRARGVDGQAIHGVRAEADAVLHAGDRIELLRPLVVDPKQARRNRAAR</sequence>
<dbReference type="Pfam" id="PF03658">
    <property type="entry name" value="Ub-RnfH"/>
    <property type="match status" value="1"/>
</dbReference>
<protein>
    <recommendedName>
        <fullName evidence="2">UPF0125 protein LYSCAS_28960</fullName>
    </recommendedName>
</protein>
<dbReference type="NCBIfam" id="NF002490">
    <property type="entry name" value="PRK01777.1"/>
    <property type="match status" value="1"/>
</dbReference>
<dbReference type="Proteomes" id="UP000681317">
    <property type="component" value="Chromosome"/>
</dbReference>
<gene>
    <name evidence="3" type="ORF">LYSCAS_28960</name>
</gene>
<dbReference type="EMBL" id="AP024545">
    <property type="protein sequence ID" value="BCT93872.1"/>
    <property type="molecule type" value="Genomic_DNA"/>
</dbReference>
<dbReference type="Gene3D" id="3.10.20.280">
    <property type="entry name" value="RnfH-like"/>
    <property type="match status" value="1"/>
</dbReference>
<dbReference type="InterPro" id="IPR005346">
    <property type="entry name" value="RnfH"/>
</dbReference>
<dbReference type="PANTHER" id="PTHR37483">
    <property type="entry name" value="UPF0125 PROTEIN RATB"/>
    <property type="match status" value="1"/>
</dbReference>
<dbReference type="InterPro" id="IPR016155">
    <property type="entry name" value="Mopterin_synth/thiamin_S_b"/>
</dbReference>
<dbReference type="PANTHER" id="PTHR37483:SF1">
    <property type="entry name" value="UPF0125 PROTEIN RATB"/>
    <property type="match status" value="1"/>
</dbReference>
<accession>A0ABM7Q8X5</accession>
<evidence type="ECO:0000313" key="4">
    <source>
        <dbReference type="Proteomes" id="UP000681317"/>
    </source>
</evidence>
<evidence type="ECO:0000256" key="2">
    <source>
        <dbReference type="HAMAP-Rule" id="MF_00460"/>
    </source>
</evidence>
<dbReference type="RefSeq" id="WP_213434780.1">
    <property type="nucleotide sequence ID" value="NZ_AP024545.1"/>
</dbReference>
<comment type="similarity">
    <text evidence="1 2">Belongs to the UPF0125 (RnfH) family.</text>
</comment>
<organism evidence="3 4">
    <name type="scientific">Noviluteimonas caseinilytica</name>
    <dbReference type="NCBI Taxonomy" id="2675101"/>
    <lineage>
        <taxon>Bacteria</taxon>
        <taxon>Pseudomonadati</taxon>
        <taxon>Pseudomonadota</taxon>
        <taxon>Gammaproteobacteria</taxon>
        <taxon>Lysobacterales</taxon>
        <taxon>Lysobacteraceae</taxon>
        <taxon>Noviluteimonas</taxon>
    </lineage>
</organism>
<dbReference type="HAMAP" id="MF_00460">
    <property type="entry name" value="UPF0125_RnfH"/>
    <property type="match status" value="1"/>
</dbReference>
<evidence type="ECO:0000256" key="1">
    <source>
        <dbReference type="ARBA" id="ARBA00010645"/>
    </source>
</evidence>
<reference evidence="3 4" key="1">
    <citation type="submission" date="2021-03" db="EMBL/GenBank/DDBJ databases">
        <title>Complete Genome Sequences of Two Lysobacter Strains Isolated from Sea Water (Lysobacter caseinilyticus) and Soil (Lysobacter helvus) in South Korea.</title>
        <authorList>
            <person name="Watanabe Y."/>
            <person name="Arakawa K."/>
        </authorList>
    </citation>
    <scope>NUCLEOTIDE SEQUENCE [LARGE SCALE GENOMIC DNA]</scope>
    <source>
        <strain evidence="3 4">KVB24</strain>
    </source>
</reference>
<dbReference type="SUPFAM" id="SSF54285">
    <property type="entry name" value="MoaD/ThiS"/>
    <property type="match status" value="1"/>
</dbReference>
<keyword evidence="4" id="KW-1185">Reference proteome</keyword>
<dbReference type="InterPro" id="IPR037021">
    <property type="entry name" value="RnfH_sf"/>
</dbReference>
<proteinExistence type="inferred from homology"/>
<evidence type="ECO:0000313" key="3">
    <source>
        <dbReference type="EMBL" id="BCT93872.1"/>
    </source>
</evidence>